<dbReference type="EMBL" id="CAJVCH010334718">
    <property type="protein sequence ID" value="CAG7815068.1"/>
    <property type="molecule type" value="Genomic_DNA"/>
</dbReference>
<dbReference type="AlphaFoldDB" id="A0A8J2PAX0"/>
<proteinExistence type="predicted"/>
<comment type="caution">
    <text evidence="1">The sequence shown here is derived from an EMBL/GenBank/DDBJ whole genome shotgun (WGS) entry which is preliminary data.</text>
</comment>
<organism evidence="1 2">
    <name type="scientific">Allacma fusca</name>
    <dbReference type="NCBI Taxonomy" id="39272"/>
    <lineage>
        <taxon>Eukaryota</taxon>
        <taxon>Metazoa</taxon>
        <taxon>Ecdysozoa</taxon>
        <taxon>Arthropoda</taxon>
        <taxon>Hexapoda</taxon>
        <taxon>Collembola</taxon>
        <taxon>Symphypleona</taxon>
        <taxon>Sminthuridae</taxon>
        <taxon>Allacma</taxon>
    </lineage>
</organism>
<keyword evidence="2" id="KW-1185">Reference proteome</keyword>
<dbReference type="Proteomes" id="UP000708208">
    <property type="component" value="Unassembled WGS sequence"/>
</dbReference>
<protein>
    <submittedName>
        <fullName evidence="1">Uncharacterized protein</fullName>
    </submittedName>
</protein>
<accession>A0A8J2PAX0</accession>
<sequence>MWQSKRTNRFALQKSTEPLIASLRLRAVELIRIILTWICYLGPNLETWLKPIQVEPPFNAITVLNNGNPHTTQVFQFDPEEVQFNLDVTESSDDEYFDAFEEL</sequence>
<evidence type="ECO:0000313" key="2">
    <source>
        <dbReference type="Proteomes" id="UP000708208"/>
    </source>
</evidence>
<evidence type="ECO:0000313" key="1">
    <source>
        <dbReference type="EMBL" id="CAG7815068.1"/>
    </source>
</evidence>
<reference evidence="1" key="1">
    <citation type="submission" date="2021-06" db="EMBL/GenBank/DDBJ databases">
        <authorList>
            <person name="Hodson N. C."/>
            <person name="Mongue J. A."/>
            <person name="Jaron S. K."/>
        </authorList>
    </citation>
    <scope>NUCLEOTIDE SEQUENCE</scope>
</reference>
<gene>
    <name evidence="1" type="ORF">AFUS01_LOCUS25771</name>
</gene>
<name>A0A8J2PAX0_9HEXA</name>